<feature type="domain" description="Ig-like" evidence="6">
    <location>
        <begin position="249"/>
        <end position="344"/>
    </location>
</feature>
<dbReference type="PANTHER" id="PTHR19971">
    <property type="entry name" value="SIGNAL-REGULATORY PROTEIN BETA"/>
    <property type="match status" value="1"/>
</dbReference>
<dbReference type="InterPro" id="IPR036179">
    <property type="entry name" value="Ig-like_dom_sf"/>
</dbReference>
<reference evidence="7" key="1">
    <citation type="submission" date="2025-08" db="UniProtKB">
        <authorList>
            <consortium name="Ensembl"/>
        </authorList>
    </citation>
    <scope>IDENTIFICATION</scope>
</reference>
<dbReference type="SUPFAM" id="SSF48726">
    <property type="entry name" value="Immunoglobulin"/>
    <property type="match status" value="3"/>
</dbReference>
<evidence type="ECO:0000313" key="7">
    <source>
        <dbReference type="Ensembl" id="ENSVKKP00000017256.1"/>
    </source>
</evidence>
<dbReference type="FunFam" id="2.60.40.10:FF:000295">
    <property type="entry name" value="Tyrosine-protein phosphatase non-receptor type substrate 1"/>
    <property type="match status" value="1"/>
</dbReference>
<feature type="chain" id="PRO_5034919520" description="Ig-like domain-containing protein" evidence="5">
    <location>
        <begin position="31"/>
        <end position="369"/>
    </location>
</feature>
<dbReference type="SMART" id="SM00406">
    <property type="entry name" value="IGv"/>
    <property type="match status" value="1"/>
</dbReference>
<evidence type="ECO:0000256" key="1">
    <source>
        <dbReference type="ARBA" id="ARBA00022729"/>
    </source>
</evidence>
<dbReference type="Proteomes" id="UP000694545">
    <property type="component" value="Unplaced"/>
</dbReference>
<dbReference type="AlphaFoldDB" id="A0A8D2L663"/>
<sequence>MEAPGVACGRLLAFLLLLLLLLGRWPGAAAQKLEVLQSQGPESVPAGQTLTLPCTLRGDAVPGGVRWHKGSDRQQPPIYSQKEPFPPRVIRVIPESNTDFTIQITDIRPEDAGTYFCVKYRLRVTGESEEASGAGTEVLVIATPSQPVITAPSGRVAPGSTVAFNCSTGGFYPRDITVTWFKGSSEMKASDTVVLPRGENITYQVWSTVKVQLSREDLMTQLLCRITHKTVVGTLEQSFRLADVLRVPPKVQVETSPPSPVKLNTNVTITCHAQGFYPDETSLNLFDVNNKTEMGKTCPSTQNQDGTFSIKSSLELMATEERNMSAFTCLVEHNSQPPLNGTVTLVIKVQAEESGSPNTLPGQCTVAHP</sequence>
<dbReference type="Ensembl" id="ENSVKKT00000017686.1">
    <property type="protein sequence ID" value="ENSVKKP00000017256.1"/>
    <property type="gene ID" value="ENSVKKG00000011790.1"/>
</dbReference>
<dbReference type="SMART" id="SM00409">
    <property type="entry name" value="IG"/>
    <property type="match status" value="3"/>
</dbReference>
<protein>
    <recommendedName>
        <fullName evidence="6">Ig-like domain-containing protein</fullName>
    </recommendedName>
</protein>
<evidence type="ECO:0000259" key="6">
    <source>
        <dbReference type="PROSITE" id="PS50835"/>
    </source>
</evidence>
<evidence type="ECO:0000256" key="4">
    <source>
        <dbReference type="ARBA" id="ARBA00023319"/>
    </source>
</evidence>
<dbReference type="Gene3D" id="2.60.40.10">
    <property type="entry name" value="Immunoglobulins"/>
    <property type="match status" value="3"/>
</dbReference>
<dbReference type="PROSITE" id="PS50835">
    <property type="entry name" value="IG_LIKE"/>
    <property type="match status" value="3"/>
</dbReference>
<dbReference type="InterPro" id="IPR003599">
    <property type="entry name" value="Ig_sub"/>
</dbReference>
<keyword evidence="1 5" id="KW-0732">Signal</keyword>
<evidence type="ECO:0000256" key="3">
    <source>
        <dbReference type="ARBA" id="ARBA00023180"/>
    </source>
</evidence>
<feature type="domain" description="Ig-like" evidence="6">
    <location>
        <begin position="26"/>
        <end position="117"/>
    </location>
</feature>
<name>A0A8D2L663_VARKO</name>
<keyword evidence="4" id="KW-0393">Immunoglobulin domain</keyword>
<dbReference type="InterPro" id="IPR007110">
    <property type="entry name" value="Ig-like_dom"/>
</dbReference>
<evidence type="ECO:0000313" key="8">
    <source>
        <dbReference type="Proteomes" id="UP000694545"/>
    </source>
</evidence>
<dbReference type="InterPro" id="IPR003597">
    <property type="entry name" value="Ig_C1-set"/>
</dbReference>
<keyword evidence="8" id="KW-1185">Reference proteome</keyword>
<dbReference type="InterPro" id="IPR013106">
    <property type="entry name" value="Ig_V-set"/>
</dbReference>
<evidence type="ECO:0000256" key="2">
    <source>
        <dbReference type="ARBA" id="ARBA00023157"/>
    </source>
</evidence>
<evidence type="ECO:0000256" key="5">
    <source>
        <dbReference type="SAM" id="SignalP"/>
    </source>
</evidence>
<proteinExistence type="predicted"/>
<dbReference type="InterPro" id="IPR051755">
    <property type="entry name" value="Ig-like_CS_Receptor"/>
</dbReference>
<dbReference type="InterPro" id="IPR013783">
    <property type="entry name" value="Ig-like_fold"/>
</dbReference>
<feature type="domain" description="Ig-like" evidence="6">
    <location>
        <begin position="144"/>
        <end position="240"/>
    </location>
</feature>
<reference evidence="7" key="2">
    <citation type="submission" date="2025-09" db="UniProtKB">
        <authorList>
            <consortium name="Ensembl"/>
        </authorList>
    </citation>
    <scope>IDENTIFICATION</scope>
</reference>
<keyword evidence="3" id="KW-0325">Glycoprotein</keyword>
<dbReference type="Pfam" id="PF07654">
    <property type="entry name" value="C1-set"/>
    <property type="match status" value="2"/>
</dbReference>
<keyword evidence="2" id="KW-1015">Disulfide bond</keyword>
<dbReference type="OMA" id="CITRNES"/>
<feature type="signal peptide" evidence="5">
    <location>
        <begin position="1"/>
        <end position="30"/>
    </location>
</feature>
<dbReference type="Pfam" id="PF07686">
    <property type="entry name" value="V-set"/>
    <property type="match status" value="1"/>
</dbReference>
<dbReference type="SMART" id="SM00407">
    <property type="entry name" value="IGc1"/>
    <property type="match status" value="2"/>
</dbReference>
<accession>A0A8D2L663</accession>
<organism evidence="7 8">
    <name type="scientific">Varanus komodoensis</name>
    <name type="common">Komodo dragon</name>
    <dbReference type="NCBI Taxonomy" id="61221"/>
    <lineage>
        <taxon>Eukaryota</taxon>
        <taxon>Metazoa</taxon>
        <taxon>Chordata</taxon>
        <taxon>Craniata</taxon>
        <taxon>Vertebrata</taxon>
        <taxon>Euteleostomi</taxon>
        <taxon>Lepidosauria</taxon>
        <taxon>Squamata</taxon>
        <taxon>Bifurcata</taxon>
        <taxon>Unidentata</taxon>
        <taxon>Episquamata</taxon>
        <taxon>Toxicofera</taxon>
        <taxon>Anguimorpha</taxon>
        <taxon>Paleoanguimorpha</taxon>
        <taxon>Varanoidea</taxon>
        <taxon>Varanidae</taxon>
        <taxon>Varanus</taxon>
    </lineage>
</organism>